<dbReference type="InterPro" id="IPR052751">
    <property type="entry name" value="Plant_MAPKKK"/>
</dbReference>
<dbReference type="SUPFAM" id="SSF56112">
    <property type="entry name" value="Protein kinase-like (PK-like)"/>
    <property type="match status" value="1"/>
</dbReference>
<evidence type="ECO:0000313" key="3">
    <source>
        <dbReference type="Proteomes" id="UP000245207"/>
    </source>
</evidence>
<gene>
    <name evidence="2" type="ORF">CTI12_AA485140</name>
</gene>
<reference evidence="2 3" key="1">
    <citation type="journal article" date="2018" name="Mol. Plant">
        <title>The genome of Artemisia annua provides insight into the evolution of Asteraceae family and artemisinin biosynthesis.</title>
        <authorList>
            <person name="Shen Q."/>
            <person name="Zhang L."/>
            <person name="Liao Z."/>
            <person name="Wang S."/>
            <person name="Yan T."/>
            <person name="Shi P."/>
            <person name="Liu M."/>
            <person name="Fu X."/>
            <person name="Pan Q."/>
            <person name="Wang Y."/>
            <person name="Lv Z."/>
            <person name="Lu X."/>
            <person name="Zhang F."/>
            <person name="Jiang W."/>
            <person name="Ma Y."/>
            <person name="Chen M."/>
            <person name="Hao X."/>
            <person name="Li L."/>
            <person name="Tang Y."/>
            <person name="Lv G."/>
            <person name="Zhou Y."/>
            <person name="Sun X."/>
            <person name="Brodelius P.E."/>
            <person name="Rose J.K.C."/>
            <person name="Tang K."/>
        </authorList>
    </citation>
    <scope>NUCLEOTIDE SEQUENCE [LARGE SCALE GENOMIC DNA]</scope>
    <source>
        <strain evidence="3">cv. Huhao1</strain>
        <tissue evidence="2">Leaf</tissue>
    </source>
</reference>
<sequence length="296" mass="33656">MAPEVARGEEQGFKADVWALGCAVIEMATGTNPWPEIKDPVSGLYKIGYSGEIPLFPMWISEEAKDFLNKCLKLNVEERWSVSELLQHPFVNLNSSFEKIETLSRNSPSSVLDQGYFWDSLEVTESSPEMTRFTNVSSESPVDRIRQLVEMEGSSLCLPNWADEEDWINVRTNHIDEISKISEQSLYTDLHVENDVSESTHTDSFSVSDFYVLEEHSNSSRIMLESNVVEIDDAIVVSRCIDCKDMINDICLLIDSNLMFALLVPAYIFILMNLDSCRGLTLSQDINNQRLKCRIF</sequence>
<dbReference type="GO" id="GO:0005524">
    <property type="term" value="F:ATP binding"/>
    <property type="evidence" value="ECO:0007669"/>
    <property type="project" value="InterPro"/>
</dbReference>
<dbReference type="Proteomes" id="UP000245207">
    <property type="component" value="Unassembled WGS sequence"/>
</dbReference>
<dbReference type="InterPro" id="IPR011009">
    <property type="entry name" value="Kinase-like_dom_sf"/>
</dbReference>
<comment type="caution">
    <text evidence="2">The sequence shown here is derived from an EMBL/GenBank/DDBJ whole genome shotgun (WGS) entry which is preliminary data.</text>
</comment>
<keyword evidence="3" id="KW-1185">Reference proteome</keyword>
<evidence type="ECO:0000259" key="1">
    <source>
        <dbReference type="PROSITE" id="PS50011"/>
    </source>
</evidence>
<evidence type="ECO:0000313" key="2">
    <source>
        <dbReference type="EMBL" id="PWA48988.1"/>
    </source>
</evidence>
<dbReference type="InterPro" id="IPR000719">
    <property type="entry name" value="Prot_kinase_dom"/>
</dbReference>
<protein>
    <recommendedName>
        <fullName evidence="1">Protein kinase domain-containing protein</fullName>
    </recommendedName>
</protein>
<dbReference type="PANTHER" id="PTHR48011">
    <property type="entry name" value="CCR4-NOT TRANSCRIPTIONAL COMPLEX SUBUNIT CAF120-RELATED"/>
    <property type="match status" value="1"/>
</dbReference>
<dbReference type="PANTHER" id="PTHR48011:SF76">
    <property type="entry name" value="MITOGEN-ACTIVATED PROTEIN KINASE KINASE KINASE 15"/>
    <property type="match status" value="1"/>
</dbReference>
<dbReference type="PROSITE" id="PS50011">
    <property type="entry name" value="PROTEIN_KINASE_DOM"/>
    <property type="match status" value="1"/>
</dbReference>
<organism evidence="2 3">
    <name type="scientific">Artemisia annua</name>
    <name type="common">Sweet wormwood</name>
    <dbReference type="NCBI Taxonomy" id="35608"/>
    <lineage>
        <taxon>Eukaryota</taxon>
        <taxon>Viridiplantae</taxon>
        <taxon>Streptophyta</taxon>
        <taxon>Embryophyta</taxon>
        <taxon>Tracheophyta</taxon>
        <taxon>Spermatophyta</taxon>
        <taxon>Magnoliopsida</taxon>
        <taxon>eudicotyledons</taxon>
        <taxon>Gunneridae</taxon>
        <taxon>Pentapetalae</taxon>
        <taxon>asterids</taxon>
        <taxon>campanulids</taxon>
        <taxon>Asterales</taxon>
        <taxon>Asteraceae</taxon>
        <taxon>Asteroideae</taxon>
        <taxon>Anthemideae</taxon>
        <taxon>Artemisiinae</taxon>
        <taxon>Artemisia</taxon>
    </lineage>
</organism>
<proteinExistence type="predicted"/>
<accession>A0A2U1LJ15</accession>
<dbReference type="STRING" id="35608.A0A2U1LJ15"/>
<dbReference type="GO" id="GO:0007165">
    <property type="term" value="P:signal transduction"/>
    <property type="evidence" value="ECO:0007669"/>
    <property type="project" value="TreeGrafter"/>
</dbReference>
<dbReference type="Pfam" id="PF00069">
    <property type="entry name" value="Pkinase"/>
    <property type="match status" value="1"/>
</dbReference>
<dbReference type="Gene3D" id="1.10.510.10">
    <property type="entry name" value="Transferase(Phosphotransferase) domain 1"/>
    <property type="match status" value="1"/>
</dbReference>
<name>A0A2U1LJ15_ARTAN</name>
<feature type="domain" description="Protein kinase" evidence="1">
    <location>
        <begin position="1"/>
        <end position="91"/>
    </location>
</feature>
<dbReference type="EMBL" id="PKPP01009131">
    <property type="protein sequence ID" value="PWA48988.1"/>
    <property type="molecule type" value="Genomic_DNA"/>
</dbReference>
<dbReference type="AlphaFoldDB" id="A0A2U1LJ15"/>
<dbReference type="OrthoDB" id="275301at2759"/>
<dbReference type="GO" id="GO:0004672">
    <property type="term" value="F:protein kinase activity"/>
    <property type="evidence" value="ECO:0007669"/>
    <property type="project" value="InterPro"/>
</dbReference>